<proteinExistence type="inferred from homology"/>
<gene>
    <name evidence="8" type="ORF">GAYE_SCF7681MG7050</name>
</gene>
<dbReference type="GO" id="GO:0006457">
    <property type="term" value="P:protein folding"/>
    <property type="evidence" value="ECO:0007669"/>
    <property type="project" value="InterPro"/>
</dbReference>
<dbReference type="SUPFAM" id="SSF58014">
    <property type="entry name" value="Coiled-coil domain of nucleotide exchange factor GrpE"/>
    <property type="match status" value="1"/>
</dbReference>
<dbReference type="EMBL" id="JANCYU010000075">
    <property type="protein sequence ID" value="KAK4529098.1"/>
    <property type="molecule type" value="Genomic_DNA"/>
</dbReference>
<comment type="caution">
    <text evidence="8">The sequence shown here is derived from an EMBL/GenBank/DDBJ whole genome shotgun (WGS) entry which is preliminary data.</text>
</comment>
<evidence type="ECO:0000256" key="5">
    <source>
        <dbReference type="RuleBase" id="RU004478"/>
    </source>
</evidence>
<dbReference type="Proteomes" id="UP001300502">
    <property type="component" value="Unassembled WGS sequence"/>
</dbReference>
<comment type="similarity">
    <text evidence="2 5">Belongs to the GrpE family.</text>
</comment>
<evidence type="ECO:0000256" key="7">
    <source>
        <dbReference type="SAM" id="MobiDB-lite"/>
    </source>
</evidence>
<dbReference type="FunFam" id="2.30.22.10:FF:000002">
    <property type="entry name" value="GrpE protein homolog"/>
    <property type="match status" value="1"/>
</dbReference>
<keyword evidence="4" id="KW-0496">Mitochondrion</keyword>
<dbReference type="InterPro" id="IPR013805">
    <property type="entry name" value="GrpE_CC"/>
</dbReference>
<evidence type="ECO:0000256" key="3">
    <source>
        <dbReference type="ARBA" id="ARBA00023186"/>
    </source>
</evidence>
<dbReference type="HAMAP" id="MF_01151">
    <property type="entry name" value="GrpE"/>
    <property type="match status" value="1"/>
</dbReference>
<dbReference type="InterPro" id="IPR000740">
    <property type="entry name" value="GrpE"/>
</dbReference>
<organism evidence="8 9">
    <name type="scientific">Galdieria yellowstonensis</name>
    <dbReference type="NCBI Taxonomy" id="3028027"/>
    <lineage>
        <taxon>Eukaryota</taxon>
        <taxon>Rhodophyta</taxon>
        <taxon>Bangiophyceae</taxon>
        <taxon>Galdieriales</taxon>
        <taxon>Galdieriaceae</taxon>
        <taxon>Galdieria</taxon>
    </lineage>
</organism>
<dbReference type="PANTHER" id="PTHR21237:SF23">
    <property type="entry name" value="GRPE PROTEIN HOMOLOG, MITOCHONDRIAL"/>
    <property type="match status" value="1"/>
</dbReference>
<dbReference type="InterPro" id="IPR009012">
    <property type="entry name" value="GrpE_head"/>
</dbReference>
<feature type="compositionally biased region" description="Polar residues" evidence="7">
    <location>
        <begin position="56"/>
        <end position="78"/>
    </location>
</feature>
<evidence type="ECO:0000256" key="2">
    <source>
        <dbReference type="ARBA" id="ARBA00009054"/>
    </source>
</evidence>
<evidence type="ECO:0000256" key="6">
    <source>
        <dbReference type="SAM" id="Coils"/>
    </source>
</evidence>
<dbReference type="PANTHER" id="PTHR21237">
    <property type="entry name" value="GRPE PROTEIN"/>
    <property type="match status" value="1"/>
</dbReference>
<dbReference type="Pfam" id="PF01025">
    <property type="entry name" value="GrpE"/>
    <property type="match status" value="1"/>
</dbReference>
<feature type="compositionally biased region" description="Low complexity" evidence="7">
    <location>
        <begin position="82"/>
        <end position="95"/>
    </location>
</feature>
<dbReference type="AlphaFoldDB" id="A0AAV9INP1"/>
<evidence type="ECO:0000313" key="9">
    <source>
        <dbReference type="Proteomes" id="UP001300502"/>
    </source>
</evidence>
<accession>A0AAV9INP1</accession>
<evidence type="ECO:0000313" key="8">
    <source>
        <dbReference type="EMBL" id="KAK4529098.1"/>
    </source>
</evidence>
<name>A0AAV9INP1_9RHOD</name>
<comment type="subcellular location">
    <subcellularLocation>
        <location evidence="1 4">Mitochondrion matrix</location>
    </subcellularLocation>
</comment>
<dbReference type="CDD" id="cd00446">
    <property type="entry name" value="GrpE"/>
    <property type="match status" value="1"/>
</dbReference>
<dbReference type="PROSITE" id="PS01071">
    <property type="entry name" value="GRPE"/>
    <property type="match status" value="1"/>
</dbReference>
<dbReference type="GO" id="GO:0042803">
    <property type="term" value="F:protein homodimerization activity"/>
    <property type="evidence" value="ECO:0007669"/>
    <property type="project" value="InterPro"/>
</dbReference>
<keyword evidence="6" id="KW-0175">Coiled coil</keyword>
<dbReference type="GO" id="GO:0051087">
    <property type="term" value="F:protein-folding chaperone binding"/>
    <property type="evidence" value="ECO:0007669"/>
    <property type="project" value="InterPro"/>
</dbReference>
<dbReference type="GO" id="GO:0001405">
    <property type="term" value="C:PAM complex, Tim23 associated import motor"/>
    <property type="evidence" value="ECO:0007669"/>
    <property type="project" value="TreeGrafter"/>
</dbReference>
<dbReference type="GO" id="GO:0051082">
    <property type="term" value="F:unfolded protein binding"/>
    <property type="evidence" value="ECO:0007669"/>
    <property type="project" value="TreeGrafter"/>
</dbReference>
<dbReference type="Gene3D" id="3.90.20.20">
    <property type="match status" value="1"/>
</dbReference>
<comment type="function">
    <text evidence="4">Essential component of the PAM complex, a complex required for the translocation of transit peptide-containing proteins from the inner membrane into the mitochondrial matrix in an ATP-dependent manner.</text>
</comment>
<sequence length="280" mass="31332">MITRIFHMKKYSGLAQNSLLSSTSVLLQRHRQCFMTTSANSTTSNKESDGARKPTDSTIDQETTNENLKQQQEEPSNDNNNKKNNNNTTTTAGTTTEEKKTNQQESVGVAVDPEQLVEQIQQKEQEIARLREVSLRAYAEMENVRKIAQRDVENARKYSIGAFAKDLLEVADNLERALQNIPSEKLDPEKGDAIVIGLYEGVKATNDVLHKVFQRYGIEKYDPMGEKFDPNLHQAMFQVPDESNNSGVVLAVAKTGYKIQDRVLRPAQVGVSKAVGKDQT</sequence>
<protein>
    <recommendedName>
        <fullName evidence="4">GrpE protein homolog</fullName>
    </recommendedName>
</protein>
<dbReference type="GO" id="GO:0000774">
    <property type="term" value="F:adenyl-nucleotide exchange factor activity"/>
    <property type="evidence" value="ECO:0007669"/>
    <property type="project" value="InterPro"/>
</dbReference>
<evidence type="ECO:0000256" key="4">
    <source>
        <dbReference type="RuleBase" id="RU000640"/>
    </source>
</evidence>
<feature type="coiled-coil region" evidence="6">
    <location>
        <begin position="113"/>
        <end position="140"/>
    </location>
</feature>
<feature type="region of interest" description="Disordered" evidence="7">
    <location>
        <begin position="37"/>
        <end position="110"/>
    </location>
</feature>
<dbReference type="GO" id="GO:0030150">
    <property type="term" value="P:protein import into mitochondrial matrix"/>
    <property type="evidence" value="ECO:0007669"/>
    <property type="project" value="TreeGrafter"/>
</dbReference>
<dbReference type="Gene3D" id="2.30.22.10">
    <property type="entry name" value="Head domain of nucleotide exchange factor GrpE"/>
    <property type="match status" value="1"/>
</dbReference>
<reference evidence="8 9" key="1">
    <citation type="submission" date="2022-07" db="EMBL/GenBank/DDBJ databases">
        <title>Genome-wide signatures of adaptation to extreme environments.</title>
        <authorList>
            <person name="Cho C.H."/>
            <person name="Yoon H.S."/>
        </authorList>
    </citation>
    <scope>NUCLEOTIDE SEQUENCE [LARGE SCALE GENOMIC DNA]</scope>
    <source>
        <strain evidence="8 9">108.79 E11</strain>
    </source>
</reference>
<dbReference type="PRINTS" id="PR00773">
    <property type="entry name" value="GRPEPROTEIN"/>
</dbReference>
<dbReference type="SUPFAM" id="SSF51064">
    <property type="entry name" value="Head domain of nucleotide exchange factor GrpE"/>
    <property type="match status" value="1"/>
</dbReference>
<keyword evidence="9" id="KW-1185">Reference proteome</keyword>
<feature type="compositionally biased region" description="Basic and acidic residues" evidence="7">
    <location>
        <begin position="46"/>
        <end position="55"/>
    </location>
</feature>
<keyword evidence="3 4" id="KW-0143">Chaperone</keyword>
<evidence type="ECO:0000256" key="1">
    <source>
        <dbReference type="ARBA" id="ARBA00004305"/>
    </source>
</evidence>